<proteinExistence type="predicted"/>
<keyword evidence="1" id="KW-1133">Transmembrane helix</keyword>
<feature type="transmembrane region" description="Helical" evidence="1">
    <location>
        <begin position="120"/>
        <end position="139"/>
    </location>
</feature>
<keyword evidence="1" id="KW-0472">Membrane</keyword>
<evidence type="ECO:0000256" key="1">
    <source>
        <dbReference type="SAM" id="Phobius"/>
    </source>
</evidence>
<dbReference type="eggNOG" id="ENOG5033DC4">
    <property type="taxonomic scope" value="Bacteria"/>
</dbReference>
<evidence type="ECO:0000313" key="2">
    <source>
        <dbReference type="EMBL" id="EWM54646.1"/>
    </source>
</evidence>
<evidence type="ECO:0000313" key="3">
    <source>
        <dbReference type="Proteomes" id="UP000019365"/>
    </source>
</evidence>
<protein>
    <recommendedName>
        <fullName evidence="4">DUF2178 domain-containing protein</fullName>
    </recommendedName>
</protein>
<organism evidence="2 3">
    <name type="scientific">Ruminococcus flavefaciens 007c</name>
    <dbReference type="NCBI Taxonomy" id="1341157"/>
    <lineage>
        <taxon>Bacteria</taxon>
        <taxon>Bacillati</taxon>
        <taxon>Bacillota</taxon>
        <taxon>Clostridia</taxon>
        <taxon>Eubacteriales</taxon>
        <taxon>Oscillospiraceae</taxon>
        <taxon>Ruminococcus</taxon>
    </lineage>
</organism>
<gene>
    <name evidence="2" type="ORF">RF007C_04090</name>
</gene>
<name>W7UHJ2_RUMFL</name>
<keyword evidence="1" id="KW-0812">Transmembrane</keyword>
<evidence type="ECO:0008006" key="4">
    <source>
        <dbReference type="Google" id="ProtNLM"/>
    </source>
</evidence>
<feature type="transmembrane region" description="Helical" evidence="1">
    <location>
        <begin position="97"/>
        <end position="114"/>
    </location>
</feature>
<reference evidence="2 3" key="1">
    <citation type="journal article" date="2014" name="PLoS ONE">
        <title>Rumen cellulosomics: divergent fiber-degrading strategies revealed by comparative genome-wide analysis of six ruminococcal strains.</title>
        <authorList>
            <person name="Dassa B."/>
            <person name="Borovok I."/>
            <person name="Ruimy-Israeli V."/>
            <person name="Lamed R."/>
            <person name="Flint H.J."/>
            <person name="Duncan S.H."/>
            <person name="Henrissat B."/>
            <person name="Coutinho P."/>
            <person name="Morrison M."/>
            <person name="Mosoni P."/>
            <person name="Yeoman C.J."/>
            <person name="White B.A."/>
            <person name="Bayer E.A."/>
        </authorList>
    </citation>
    <scope>NUCLEOTIDE SEQUENCE [LARGE SCALE GENOMIC DNA]</scope>
    <source>
        <strain evidence="2 3">007c</strain>
    </source>
</reference>
<feature type="transmembrane region" description="Helical" evidence="1">
    <location>
        <begin position="12"/>
        <end position="29"/>
    </location>
</feature>
<dbReference type="AlphaFoldDB" id="W7UHJ2"/>
<accession>W7UHJ2</accession>
<sequence length="143" mass="16191">MENFKKKIQRRFYLCLMFCGSGSVIYWGLKQLIKDVPDYSRGMITGIYTGIVAVAAILMIKYLILLRNEDKLKAEYIKSTDERNIEISKETMRTSSVICLAATGLAVLVTGFFSKTVSTALFIEMTASTIITVLVNAYYRKKM</sequence>
<dbReference type="EMBL" id="ATAX01000010">
    <property type="protein sequence ID" value="EWM54646.1"/>
    <property type="molecule type" value="Genomic_DNA"/>
</dbReference>
<comment type="caution">
    <text evidence="2">The sequence shown here is derived from an EMBL/GenBank/DDBJ whole genome shotgun (WGS) entry which is preliminary data.</text>
</comment>
<keyword evidence="3" id="KW-1185">Reference proteome</keyword>
<dbReference type="OrthoDB" id="1936496at2"/>
<dbReference type="RefSeq" id="WP_019679030.1">
    <property type="nucleotide sequence ID" value="NZ_ATAX01000010.1"/>
</dbReference>
<dbReference type="PATRIC" id="fig|1341157.4.peg.698"/>
<feature type="transmembrane region" description="Helical" evidence="1">
    <location>
        <begin position="41"/>
        <end position="64"/>
    </location>
</feature>
<dbReference type="Proteomes" id="UP000019365">
    <property type="component" value="Unassembled WGS sequence"/>
</dbReference>